<sequence>MKKCEVTVFSHYVEIKTQKLIQRIQPVAEEIFRCTVFGTGQNVNQKSVMIETPADIPPEFTVEETPEFYEIKTSGAGVRADISTGQLTWIHADGSVWLQEKGKELEPTEVVHYVQESEGGEQIRKIKTVDGERNQVQNLKPVIDRKASRARIFFQWKDGEQIHGLGQGEDGIYDYRGHTQYLYQHNMRIPMPVFVSTEGYGILLDCGSLMIFQEKTGQDASITLDTVDQLDYYFLGGKTMDGVIHDYRYLTGKAEMLPRWAYGYIQSKECYHTAEELKSVAEHYRRIQIPLDCVVQDWNTWKPGEWGNKITDKTRYGNLKECLDQIHDLNVHAMVSIWPNMNEECENGQEFSEKGYLLLDHSTYNAFEEEARKLYWAQAERELWNSGFDAWWCDSTEPFPGPDWCGEKKREPLERYRLVGGEHKKFLDSASANLYGLMHAKGIYENQKKVCREKRVLNLTRSGYASGQKYAAVLWSGDICASWEQMRIQITEGLNMSMSGYPYWTMDIGGFFTVGKKWQNRGCGCSNDPTPKWFWNGTYDDGVRDKGYCELYTRWLELGTFLPMFRSHGTDTPREIWNFGEKGSMFYDTIEKYIRLRYRLMPYIYSMAARVHFKDETIMRSLLFDFAEDEEAGKISNEFMFGRSLLICPVTEPMYYEADSKPINREKIWKCYLPGGTGWYDYWNNRFYQGGRYVTVEAPLERIPVFVKEGSILPEACGLQYADQQPEAPLKFRIYAGKDAAFQLYEDEGDNYNFENGIYAITDFFWDEKQQKFTEGNRKGSYNGMRKTAYEIEIISHDRKKMDQEVFE</sequence>
<dbReference type="Pfam" id="PF01055">
    <property type="entry name" value="Glyco_hydro_31_2nd"/>
    <property type="match status" value="1"/>
</dbReference>
<feature type="domain" description="Glycoside hydrolase family 31 TIM barrel" evidence="3">
    <location>
        <begin position="255"/>
        <end position="607"/>
    </location>
</feature>
<organism evidence="6 7">
    <name type="scientific">Blautia luti</name>
    <dbReference type="NCBI Taxonomy" id="89014"/>
    <lineage>
        <taxon>Bacteria</taxon>
        <taxon>Bacillati</taxon>
        <taxon>Bacillota</taxon>
        <taxon>Clostridia</taxon>
        <taxon>Lachnospirales</taxon>
        <taxon>Lachnospiraceae</taxon>
        <taxon>Blautia</taxon>
    </lineage>
</organism>
<evidence type="ECO:0000256" key="2">
    <source>
        <dbReference type="RuleBase" id="RU361185"/>
    </source>
</evidence>
<dbReference type="PANTHER" id="PTHR43863">
    <property type="entry name" value="HYDROLASE, PUTATIVE (AFU_ORTHOLOGUE AFUA_1G03140)-RELATED"/>
    <property type="match status" value="1"/>
</dbReference>
<gene>
    <name evidence="6" type="primary">yicI_4</name>
    <name evidence="6" type="ORF">RSSSTS7063_03314</name>
</gene>
<reference evidence="6 7" key="1">
    <citation type="submission" date="2019-07" db="EMBL/GenBank/DDBJ databases">
        <authorList>
            <person name="Hibberd C M."/>
            <person name="Gehrig L. J."/>
            <person name="Chang H.-W."/>
            <person name="Venkatesh S."/>
        </authorList>
    </citation>
    <scope>NUCLEOTIDE SEQUENCE [LARGE SCALE GENOMIC DNA]</scope>
    <source>
        <strain evidence="6">Blautia_luti_SSTS_Bg7063</strain>
    </source>
</reference>
<dbReference type="InterPro" id="IPR017853">
    <property type="entry name" value="GH"/>
</dbReference>
<dbReference type="Pfam" id="PF17137">
    <property type="entry name" value="DUF5110"/>
    <property type="match status" value="1"/>
</dbReference>
<feature type="domain" description="Glycosyl hydrolase family 31 C-terminal" evidence="5">
    <location>
        <begin position="616"/>
        <end position="713"/>
    </location>
</feature>
<dbReference type="PANTHER" id="PTHR43863:SF2">
    <property type="entry name" value="MALTASE-GLUCOAMYLASE"/>
    <property type="match status" value="1"/>
</dbReference>
<dbReference type="SUPFAM" id="SSF74650">
    <property type="entry name" value="Galactose mutarotase-like"/>
    <property type="match status" value="1"/>
</dbReference>
<keyword evidence="7" id="KW-1185">Reference proteome</keyword>
<dbReference type="SUPFAM" id="SSF51445">
    <property type="entry name" value="(Trans)glycosidases"/>
    <property type="match status" value="1"/>
</dbReference>
<dbReference type="GO" id="GO:0005975">
    <property type="term" value="P:carbohydrate metabolic process"/>
    <property type="evidence" value="ECO:0007669"/>
    <property type="project" value="InterPro"/>
</dbReference>
<keyword evidence="2 6" id="KW-0326">Glycosidase</keyword>
<protein>
    <submittedName>
        <fullName evidence="6">Alpha-xylosidase</fullName>
        <ecNumber evidence="6">3.2.1.177</ecNumber>
    </submittedName>
</protein>
<dbReference type="GO" id="GO:0061634">
    <property type="term" value="F:alpha-D-xyloside xylohydrolase"/>
    <property type="evidence" value="ECO:0007669"/>
    <property type="project" value="UniProtKB-EC"/>
</dbReference>
<feature type="domain" description="DUF5110" evidence="4">
    <location>
        <begin position="729"/>
        <end position="795"/>
    </location>
</feature>
<dbReference type="GO" id="GO:0030246">
    <property type="term" value="F:carbohydrate binding"/>
    <property type="evidence" value="ECO:0007669"/>
    <property type="project" value="InterPro"/>
</dbReference>
<dbReference type="EMBL" id="CABHNW010000076">
    <property type="protein sequence ID" value="VUX38478.1"/>
    <property type="molecule type" value="Genomic_DNA"/>
</dbReference>
<dbReference type="EC" id="3.2.1.177" evidence="6"/>
<proteinExistence type="inferred from homology"/>
<dbReference type="InterPro" id="IPR051816">
    <property type="entry name" value="Glycosyl_Hydrolase_31"/>
</dbReference>
<evidence type="ECO:0000259" key="5">
    <source>
        <dbReference type="Pfam" id="PF21365"/>
    </source>
</evidence>
<dbReference type="AlphaFoldDB" id="A0A564W1J6"/>
<evidence type="ECO:0000256" key="1">
    <source>
        <dbReference type="ARBA" id="ARBA00007806"/>
    </source>
</evidence>
<dbReference type="InterPro" id="IPR048395">
    <property type="entry name" value="Glyco_hydro_31_C"/>
</dbReference>
<dbReference type="Pfam" id="PF21365">
    <property type="entry name" value="Glyco_hydro_31_3rd"/>
    <property type="match status" value="1"/>
</dbReference>
<dbReference type="Proteomes" id="UP000408482">
    <property type="component" value="Unassembled WGS sequence"/>
</dbReference>
<dbReference type="CDD" id="cd06591">
    <property type="entry name" value="GH31_xylosidase_XylS"/>
    <property type="match status" value="1"/>
</dbReference>
<dbReference type="SUPFAM" id="SSF51011">
    <property type="entry name" value="Glycosyl hydrolase domain"/>
    <property type="match status" value="1"/>
</dbReference>
<evidence type="ECO:0000313" key="7">
    <source>
        <dbReference type="Proteomes" id="UP000408482"/>
    </source>
</evidence>
<dbReference type="Gene3D" id="3.20.20.80">
    <property type="entry name" value="Glycosidases"/>
    <property type="match status" value="1"/>
</dbReference>
<evidence type="ECO:0000313" key="6">
    <source>
        <dbReference type="EMBL" id="VUX38478.1"/>
    </source>
</evidence>
<dbReference type="CDD" id="cd14752">
    <property type="entry name" value="GH31_N"/>
    <property type="match status" value="1"/>
</dbReference>
<dbReference type="InterPro" id="IPR000322">
    <property type="entry name" value="Glyco_hydro_31_TIM"/>
</dbReference>
<name>A0A564W1J6_9FIRM</name>
<dbReference type="InterPro" id="IPR013780">
    <property type="entry name" value="Glyco_hydro_b"/>
</dbReference>
<comment type="similarity">
    <text evidence="1 2">Belongs to the glycosyl hydrolase 31 family.</text>
</comment>
<accession>A0A564W1J6</accession>
<dbReference type="Gene3D" id="2.60.40.1180">
    <property type="entry name" value="Golgi alpha-mannosidase II"/>
    <property type="match status" value="2"/>
</dbReference>
<evidence type="ECO:0000259" key="3">
    <source>
        <dbReference type="Pfam" id="PF01055"/>
    </source>
</evidence>
<dbReference type="Gene3D" id="2.60.40.1760">
    <property type="entry name" value="glycosyl hydrolase (family 31)"/>
    <property type="match status" value="1"/>
</dbReference>
<dbReference type="RefSeq" id="WP_144093789.1">
    <property type="nucleotide sequence ID" value="NZ_CABHMX010000001.1"/>
</dbReference>
<keyword evidence="2 6" id="KW-0378">Hydrolase</keyword>
<evidence type="ECO:0000259" key="4">
    <source>
        <dbReference type="Pfam" id="PF17137"/>
    </source>
</evidence>
<dbReference type="InterPro" id="IPR033403">
    <property type="entry name" value="DUF5110"/>
</dbReference>
<dbReference type="InterPro" id="IPR011013">
    <property type="entry name" value="Gal_mutarotase_sf_dom"/>
</dbReference>